<protein>
    <submittedName>
        <fullName evidence="2">Uncharacterized protein</fullName>
    </submittedName>
</protein>
<dbReference type="GeneID" id="30195077"/>
<keyword evidence="1" id="KW-0472">Membrane</keyword>
<evidence type="ECO:0000313" key="3">
    <source>
        <dbReference type="Proteomes" id="UP000094819"/>
    </source>
</evidence>
<gene>
    <name evidence="2" type="ORF">L198_05865</name>
</gene>
<organism evidence="2 3">
    <name type="scientific">Cryptococcus wingfieldii CBS 7118</name>
    <dbReference type="NCBI Taxonomy" id="1295528"/>
    <lineage>
        <taxon>Eukaryota</taxon>
        <taxon>Fungi</taxon>
        <taxon>Dikarya</taxon>
        <taxon>Basidiomycota</taxon>
        <taxon>Agaricomycotina</taxon>
        <taxon>Tremellomycetes</taxon>
        <taxon>Tremellales</taxon>
        <taxon>Cryptococcaceae</taxon>
        <taxon>Cryptococcus</taxon>
    </lineage>
</organism>
<accession>A0A1E3IRW6</accession>
<dbReference type="RefSeq" id="XP_019029980.1">
    <property type="nucleotide sequence ID" value="XM_019177941.1"/>
</dbReference>
<comment type="caution">
    <text evidence="2">The sequence shown here is derived from an EMBL/GenBank/DDBJ whole genome shotgun (WGS) entry which is preliminary data.</text>
</comment>
<sequence>MAWSLDIARQDQDAYEKWIQVEYDRINAGPLSPEEANEARNEAKKEIDAHRAGSVWALDIADQDSRAYDRWLAAQYRMIDSRSLPPGEAVAARTEAKRLLDVHRATSVWATAINPLFLFVLSIVVYLVGEEAGRTERHWASLSPAWQSAFSQHEVQLDISQRWNDPNADQALKVVSSDGMILYIPAYMFQSQSVVLREMIKEIGLPTTNDSTPTSADPSKTLSFTDNTLESSSVLHFAVVSRRELVVVEIGEEGNQARESFSHRFSCSRVHSPSSSYANYFG</sequence>
<reference evidence="2 3" key="1">
    <citation type="submission" date="2016-06" db="EMBL/GenBank/DDBJ databases">
        <title>Evolution of pathogenesis and genome organization in the Tremellales.</title>
        <authorList>
            <person name="Cuomo C."/>
            <person name="Litvintseva A."/>
            <person name="Heitman J."/>
            <person name="Chen Y."/>
            <person name="Sun S."/>
            <person name="Springer D."/>
            <person name="Dromer F."/>
            <person name="Young S."/>
            <person name="Zeng Q."/>
            <person name="Chapman S."/>
            <person name="Gujja S."/>
            <person name="Saif S."/>
            <person name="Birren B."/>
        </authorList>
    </citation>
    <scope>NUCLEOTIDE SEQUENCE [LARGE SCALE GENOMIC DNA]</scope>
    <source>
        <strain evidence="2 3">CBS 7118</strain>
    </source>
</reference>
<keyword evidence="3" id="KW-1185">Reference proteome</keyword>
<keyword evidence="1" id="KW-0812">Transmembrane</keyword>
<keyword evidence="1" id="KW-1133">Transmembrane helix</keyword>
<feature type="transmembrane region" description="Helical" evidence="1">
    <location>
        <begin position="108"/>
        <end position="128"/>
    </location>
</feature>
<dbReference type="AlphaFoldDB" id="A0A1E3IRW6"/>
<evidence type="ECO:0000313" key="2">
    <source>
        <dbReference type="EMBL" id="ODN91354.1"/>
    </source>
</evidence>
<evidence type="ECO:0000256" key="1">
    <source>
        <dbReference type="SAM" id="Phobius"/>
    </source>
</evidence>
<proteinExistence type="predicted"/>
<dbReference type="EMBL" id="AWGH01000019">
    <property type="protein sequence ID" value="ODN91354.1"/>
    <property type="molecule type" value="Genomic_DNA"/>
</dbReference>
<name>A0A1E3IRW6_9TREE</name>
<dbReference type="Proteomes" id="UP000094819">
    <property type="component" value="Unassembled WGS sequence"/>
</dbReference>